<dbReference type="InterPro" id="IPR003691">
    <property type="entry name" value="FluC"/>
</dbReference>
<dbReference type="AlphaFoldDB" id="A0A8H6FNP2"/>
<feature type="transmembrane region" description="Helical" evidence="10">
    <location>
        <begin position="162"/>
        <end position="181"/>
    </location>
</feature>
<evidence type="ECO:0000256" key="9">
    <source>
        <dbReference type="SAM" id="MobiDB-lite"/>
    </source>
</evidence>
<evidence type="ECO:0000256" key="6">
    <source>
        <dbReference type="ARBA" id="ARBA00023136"/>
    </source>
</evidence>
<evidence type="ECO:0000313" key="12">
    <source>
        <dbReference type="Proteomes" id="UP000578531"/>
    </source>
</evidence>
<feature type="region of interest" description="Disordered" evidence="9">
    <location>
        <begin position="16"/>
        <end position="155"/>
    </location>
</feature>
<keyword evidence="12" id="KW-1185">Reference proteome</keyword>
<organism evidence="11 12">
    <name type="scientific">Letharia columbiana</name>
    <dbReference type="NCBI Taxonomy" id="112416"/>
    <lineage>
        <taxon>Eukaryota</taxon>
        <taxon>Fungi</taxon>
        <taxon>Dikarya</taxon>
        <taxon>Ascomycota</taxon>
        <taxon>Pezizomycotina</taxon>
        <taxon>Lecanoromycetes</taxon>
        <taxon>OSLEUM clade</taxon>
        <taxon>Lecanoromycetidae</taxon>
        <taxon>Lecanorales</taxon>
        <taxon>Lecanorineae</taxon>
        <taxon>Parmeliaceae</taxon>
        <taxon>Letharia</taxon>
    </lineage>
</organism>
<feature type="compositionally biased region" description="Basic and acidic residues" evidence="9">
    <location>
        <begin position="90"/>
        <end position="102"/>
    </location>
</feature>
<name>A0A8H6FNP2_9LECA</name>
<dbReference type="EMBL" id="JACCJC010000053">
    <property type="protein sequence ID" value="KAF6231860.1"/>
    <property type="molecule type" value="Genomic_DNA"/>
</dbReference>
<keyword evidence="3" id="KW-1003">Cell membrane</keyword>
<comment type="caution">
    <text evidence="11">The sequence shown here is derived from an EMBL/GenBank/DDBJ whole genome shotgun (WGS) entry which is preliminary data.</text>
</comment>
<dbReference type="OrthoDB" id="409792at2759"/>
<dbReference type="GeneID" id="59291591"/>
<gene>
    <name evidence="11" type="ORF">HO173_009943</name>
</gene>
<feature type="transmembrane region" description="Helical" evidence="10">
    <location>
        <begin position="497"/>
        <end position="519"/>
    </location>
</feature>
<dbReference type="GO" id="GO:1903425">
    <property type="term" value="F:fluoride transmembrane transporter activity"/>
    <property type="evidence" value="ECO:0007669"/>
    <property type="project" value="TreeGrafter"/>
</dbReference>
<dbReference type="Pfam" id="PF02537">
    <property type="entry name" value="CRCB"/>
    <property type="match status" value="2"/>
</dbReference>
<proteinExistence type="inferred from homology"/>
<comment type="similarity">
    <text evidence="7">Belongs to the fluoride channel Fluc/FEX (TC 1.A.43) family.</text>
</comment>
<comment type="catalytic activity">
    <reaction evidence="8">
        <text>fluoride(in) = fluoride(out)</text>
        <dbReference type="Rhea" id="RHEA:76159"/>
        <dbReference type="ChEBI" id="CHEBI:17051"/>
    </reaction>
    <physiologicalReaction direction="left-to-right" evidence="8">
        <dbReference type="Rhea" id="RHEA:76160"/>
    </physiologicalReaction>
</comment>
<keyword evidence="5 10" id="KW-1133">Transmembrane helix</keyword>
<feature type="compositionally biased region" description="Basic and acidic residues" evidence="9">
    <location>
        <begin position="232"/>
        <end position="243"/>
    </location>
</feature>
<protein>
    <recommendedName>
        <fullName evidence="13">Chromosome condensation protein</fullName>
    </recommendedName>
</protein>
<sequence length="532" mass="58510">MKTPEHRRARLWLDCSTDNLRSSENLDKDQSRSQPKPLDQKQERRPWAHPGRSGRTRNDCEDGSKEDYTLPNDYENLDEITAPSPIESPQEERKQGYLEDRNASSSSNDHLNEIAAPSPIEGSQDEREQGYLEDRSPSTDEKAKKDDVSPRRQRASKLATEIYTISYLILFSILGTLSRLGLQALTFYPGAPVQIGLLWANVGGSLIMGFLSEDRKLFRVELGPPSSPKQAKGHDEEKGKALDRSPSAAQRQAALKKTMPLYIGLATGFCGSFTSFSSFMRDCFFALSNALQVPISHPSTAPISETLNVHRNPGYSFMALLAILIITIGLSLGALQLGAHLALGLEPFTPSIPNFFGRKVIDRSVVLLAVGCWFGAIFMAIWPPDRPGGPVGNASWAQETWRSQALFALVFAPLGCLLRFYASLHLNGKIKSFPLGTFAVNIFGTMMEAIFLDLQRVPVGGIVGCQVLQGMSDGFCGCLTTVSTWAAELKGLRLRHAYFYGAMSVGVALALMIIIMGSLQWTEGFHRVLCTT</sequence>
<keyword evidence="6 10" id="KW-0472">Membrane</keyword>
<evidence type="ECO:0008006" key="13">
    <source>
        <dbReference type="Google" id="ProtNLM"/>
    </source>
</evidence>
<feature type="transmembrane region" description="Helical" evidence="10">
    <location>
        <begin position="193"/>
        <end position="211"/>
    </location>
</feature>
<evidence type="ECO:0000256" key="4">
    <source>
        <dbReference type="ARBA" id="ARBA00022692"/>
    </source>
</evidence>
<dbReference type="PANTHER" id="PTHR28259:SF1">
    <property type="entry name" value="FLUORIDE EXPORT PROTEIN 1-RELATED"/>
    <property type="match status" value="1"/>
</dbReference>
<evidence type="ECO:0000313" key="11">
    <source>
        <dbReference type="EMBL" id="KAF6231860.1"/>
    </source>
</evidence>
<evidence type="ECO:0000256" key="7">
    <source>
        <dbReference type="ARBA" id="ARBA00035120"/>
    </source>
</evidence>
<feature type="transmembrane region" description="Helical" evidence="10">
    <location>
        <begin position="317"/>
        <end position="343"/>
    </location>
</feature>
<feature type="transmembrane region" description="Helical" evidence="10">
    <location>
        <begin position="403"/>
        <end position="421"/>
    </location>
</feature>
<comment type="function">
    <text evidence="1">Fluoride channel required for the rapid expulsion of cytoplasmic fluoride.</text>
</comment>
<evidence type="ECO:0000256" key="8">
    <source>
        <dbReference type="ARBA" id="ARBA00035585"/>
    </source>
</evidence>
<feature type="transmembrane region" description="Helical" evidence="10">
    <location>
        <begin position="364"/>
        <end position="383"/>
    </location>
</feature>
<keyword evidence="4 10" id="KW-0812">Transmembrane</keyword>
<accession>A0A8H6FNP2</accession>
<feature type="transmembrane region" description="Helical" evidence="10">
    <location>
        <begin position="261"/>
        <end position="280"/>
    </location>
</feature>
<evidence type="ECO:0000256" key="2">
    <source>
        <dbReference type="ARBA" id="ARBA00004651"/>
    </source>
</evidence>
<feature type="compositionally biased region" description="Basic and acidic residues" evidence="9">
    <location>
        <begin position="56"/>
        <end position="68"/>
    </location>
</feature>
<reference evidence="11 12" key="1">
    <citation type="journal article" date="2020" name="Genomics">
        <title>Complete, high-quality genomes from long-read metagenomic sequencing of two wolf lichen thalli reveals enigmatic genome architecture.</title>
        <authorList>
            <person name="McKenzie S.K."/>
            <person name="Walston R.F."/>
            <person name="Allen J.L."/>
        </authorList>
    </citation>
    <scope>NUCLEOTIDE SEQUENCE [LARGE SCALE GENOMIC DNA]</scope>
    <source>
        <strain evidence="11">WasteWater2</strain>
    </source>
</reference>
<dbReference type="GO" id="GO:0005886">
    <property type="term" value="C:plasma membrane"/>
    <property type="evidence" value="ECO:0007669"/>
    <property type="project" value="UniProtKB-SubCell"/>
</dbReference>
<dbReference type="RefSeq" id="XP_037161292.1">
    <property type="nucleotide sequence ID" value="XM_037311830.1"/>
</dbReference>
<comment type="subcellular location">
    <subcellularLocation>
        <location evidence="2">Cell membrane</location>
        <topology evidence="2">Multi-pass membrane protein</topology>
    </subcellularLocation>
</comment>
<dbReference type="Proteomes" id="UP000578531">
    <property type="component" value="Unassembled WGS sequence"/>
</dbReference>
<feature type="compositionally biased region" description="Basic and acidic residues" evidence="9">
    <location>
        <begin position="124"/>
        <end position="150"/>
    </location>
</feature>
<feature type="region of interest" description="Disordered" evidence="9">
    <location>
        <begin position="222"/>
        <end position="246"/>
    </location>
</feature>
<dbReference type="PANTHER" id="PTHR28259">
    <property type="entry name" value="FLUORIDE EXPORT PROTEIN 1-RELATED"/>
    <property type="match status" value="1"/>
</dbReference>
<evidence type="ECO:0000256" key="1">
    <source>
        <dbReference type="ARBA" id="ARBA00002598"/>
    </source>
</evidence>
<evidence type="ECO:0000256" key="5">
    <source>
        <dbReference type="ARBA" id="ARBA00022989"/>
    </source>
</evidence>
<evidence type="ECO:0000256" key="3">
    <source>
        <dbReference type="ARBA" id="ARBA00022475"/>
    </source>
</evidence>
<evidence type="ECO:0000256" key="10">
    <source>
        <dbReference type="SAM" id="Phobius"/>
    </source>
</evidence>